<dbReference type="SUPFAM" id="SSF51419">
    <property type="entry name" value="PLP-binding barrel"/>
    <property type="match status" value="1"/>
</dbReference>
<dbReference type="Pfam" id="PF01168">
    <property type="entry name" value="Ala_racemase_N"/>
    <property type="match status" value="1"/>
</dbReference>
<keyword evidence="5" id="KW-1185">Reference proteome</keyword>
<evidence type="ECO:0000259" key="2">
    <source>
        <dbReference type="Pfam" id="PF21279"/>
    </source>
</evidence>
<sequence>MFLEKTWERNYPLIEAAVSFHKSGVLWPDTYLIDVDTLRQNASRIRETADHNGLHLYFMLKQLGRNPAIAQELMRLGYDGAVVVDFREAETMIDSGIPIGNVGHLVQIPKAALKKILSAKPDYVTVYSLEKACEIDAVCAELSLEQKLMLRVLGETDLLYSGQYGGFPLSGLEGAAREFKKLGHIRVAGLTSFPCFLFDENSGKVEPTPNIGTLQKAKELLTAMGFSIDQMNMPSATCCASLPLIRQAGGTHGEPGHGLTGTTPLHAVSNCEEIPAIVYLSEVSHLCGDTSYCYGGGHYRRSHVKQALVGSPEEHRFLDVIPPTDESIDYHFGLNGPVRISESVVMAFRTQIFVTRSHVALIGGISEGKPQVLGIYTSEGMRIQ</sequence>
<dbReference type="AlphaFoldDB" id="A0A6N8I1X3"/>
<dbReference type="Gene3D" id="2.40.37.30">
    <property type="match status" value="2"/>
</dbReference>
<dbReference type="InterPro" id="IPR048449">
    <property type="entry name" value="YhfX-like_C"/>
</dbReference>
<dbReference type="Proteomes" id="UP000515909">
    <property type="component" value="Chromosome"/>
</dbReference>
<dbReference type="EMBL" id="CP060286">
    <property type="protein sequence ID" value="QNK40630.1"/>
    <property type="molecule type" value="Genomic_DNA"/>
</dbReference>
<dbReference type="Proteomes" id="UP000469440">
    <property type="component" value="Unassembled WGS sequence"/>
</dbReference>
<feature type="domain" description="YhfX-like C-terminal" evidence="2">
    <location>
        <begin position="278"/>
        <end position="372"/>
    </location>
</feature>
<dbReference type="EMBL" id="VWXL01000081">
    <property type="protein sequence ID" value="MVB12032.1"/>
    <property type="molecule type" value="Genomic_DNA"/>
</dbReference>
<dbReference type="RefSeq" id="WP_066643067.1">
    <property type="nucleotide sequence ID" value="NZ_CP060286.1"/>
</dbReference>
<organism evidence="3 5">
    <name type="scientific">Caproicibacter fermentans</name>
    <dbReference type="NCBI Taxonomy" id="2576756"/>
    <lineage>
        <taxon>Bacteria</taxon>
        <taxon>Bacillati</taxon>
        <taxon>Bacillota</taxon>
        <taxon>Clostridia</taxon>
        <taxon>Eubacteriales</taxon>
        <taxon>Acutalibacteraceae</taxon>
        <taxon>Caproicibacter</taxon>
    </lineage>
</organism>
<reference evidence="4 6" key="2">
    <citation type="submission" date="2020-08" db="EMBL/GenBank/DDBJ databases">
        <title>The isolate Caproiciproducens sp. 7D4C2 produces n-caproate at mildly acidic conditions from hexoses: genome and rBOX comparison with related strains and chain-elongating bacteria.</title>
        <authorList>
            <person name="Esquivel-Elizondo S."/>
            <person name="Bagci C."/>
            <person name="Temovska M."/>
            <person name="Jeon B.S."/>
            <person name="Bessarab I."/>
            <person name="Williams R.B.H."/>
            <person name="Huson D.H."/>
            <person name="Angenent L.T."/>
        </authorList>
    </citation>
    <scope>NUCLEOTIDE SEQUENCE [LARGE SCALE GENOMIC DNA]</scope>
    <source>
        <strain evidence="4 6">7D4C2</strain>
    </source>
</reference>
<accession>A0A6N8I1X3</accession>
<gene>
    <name evidence="3" type="primary">yhfX</name>
    <name evidence="3" type="ORF">CAFE_27610</name>
    <name evidence="4" type="ORF">HCR03_18750</name>
</gene>
<dbReference type="InterPro" id="IPR001608">
    <property type="entry name" value="Ala_racemase_N"/>
</dbReference>
<feature type="domain" description="Alanine racemase N-terminal" evidence="1">
    <location>
        <begin position="33"/>
        <end position="264"/>
    </location>
</feature>
<dbReference type="Pfam" id="PF21279">
    <property type="entry name" value="YhfX-like_C"/>
    <property type="match status" value="1"/>
</dbReference>
<dbReference type="OrthoDB" id="3189402at2"/>
<evidence type="ECO:0000313" key="6">
    <source>
        <dbReference type="Proteomes" id="UP000515909"/>
    </source>
</evidence>
<dbReference type="KEGG" id="cfem:HCR03_18750"/>
<evidence type="ECO:0000313" key="4">
    <source>
        <dbReference type="EMBL" id="QNK40630.1"/>
    </source>
</evidence>
<reference evidence="3 5" key="1">
    <citation type="submission" date="2019-09" db="EMBL/GenBank/DDBJ databases">
        <title>Genome sequence of Clostridium sp. EA1.</title>
        <authorList>
            <person name="Poehlein A."/>
            <person name="Bengelsdorf F.R."/>
            <person name="Daniel R."/>
        </authorList>
    </citation>
    <scope>NUCLEOTIDE SEQUENCE [LARGE SCALE GENOMIC DNA]</scope>
    <source>
        <strain evidence="3 5">EA1</strain>
    </source>
</reference>
<evidence type="ECO:0000313" key="3">
    <source>
        <dbReference type="EMBL" id="MVB12032.1"/>
    </source>
</evidence>
<dbReference type="CDD" id="cd06811">
    <property type="entry name" value="PLPDE_III_yhfX_like"/>
    <property type="match status" value="1"/>
</dbReference>
<evidence type="ECO:0000259" key="1">
    <source>
        <dbReference type="Pfam" id="PF01168"/>
    </source>
</evidence>
<evidence type="ECO:0000313" key="5">
    <source>
        <dbReference type="Proteomes" id="UP000469440"/>
    </source>
</evidence>
<name>A0A6N8I1X3_9FIRM</name>
<accession>A0A7G8TAI9</accession>
<dbReference type="InterPro" id="IPR029066">
    <property type="entry name" value="PLP-binding_barrel"/>
</dbReference>
<proteinExistence type="predicted"/>
<protein>
    <submittedName>
        <fullName evidence="4">YhfX family PLP-dependent enzyme</fullName>
    </submittedName>
</protein>